<keyword evidence="1" id="KW-1015">Disulfide bond</keyword>
<dbReference type="PROSITE" id="PS50835">
    <property type="entry name" value="IG_LIKE"/>
    <property type="match status" value="4"/>
</dbReference>
<dbReference type="VEuPathDB" id="VectorBase:AQUA016622"/>
<keyword evidence="6" id="KW-1185">Reference proteome</keyword>
<dbReference type="InterPro" id="IPR003599">
    <property type="entry name" value="Ig_sub"/>
</dbReference>
<name>A0A1Y9J0N0_ANOQN</name>
<evidence type="ECO:0000313" key="6">
    <source>
        <dbReference type="Proteomes" id="UP000076407"/>
    </source>
</evidence>
<dbReference type="InterPro" id="IPR003598">
    <property type="entry name" value="Ig_sub2"/>
</dbReference>
<feature type="region of interest" description="Disordered" evidence="3">
    <location>
        <begin position="920"/>
        <end position="974"/>
    </location>
</feature>
<dbReference type="PANTHER" id="PTHR47633:SF4">
    <property type="entry name" value="MYOPALLADIN ISOFORM X1"/>
    <property type="match status" value="1"/>
</dbReference>
<dbReference type="Proteomes" id="UP000076407">
    <property type="component" value="Unassembled WGS sequence"/>
</dbReference>
<dbReference type="FunFam" id="2.60.40.10:FF:000032">
    <property type="entry name" value="palladin isoform X1"/>
    <property type="match status" value="1"/>
</dbReference>
<dbReference type="InterPro" id="IPR013098">
    <property type="entry name" value="Ig_I-set"/>
</dbReference>
<feature type="domain" description="Ig-like" evidence="4">
    <location>
        <begin position="1292"/>
        <end position="1382"/>
    </location>
</feature>
<dbReference type="SMART" id="SM00409">
    <property type="entry name" value="IG"/>
    <property type="match status" value="4"/>
</dbReference>
<feature type="region of interest" description="Disordered" evidence="3">
    <location>
        <begin position="1"/>
        <end position="422"/>
    </location>
</feature>
<dbReference type="InterPro" id="IPR007110">
    <property type="entry name" value="Ig-like_dom"/>
</dbReference>
<feature type="domain" description="Ig-like" evidence="4">
    <location>
        <begin position="1210"/>
        <end position="1280"/>
    </location>
</feature>
<organism evidence="5 6">
    <name type="scientific">Anopheles quadriannulatus</name>
    <name type="common">Mosquito</name>
    <dbReference type="NCBI Taxonomy" id="34691"/>
    <lineage>
        <taxon>Eukaryota</taxon>
        <taxon>Metazoa</taxon>
        <taxon>Ecdysozoa</taxon>
        <taxon>Arthropoda</taxon>
        <taxon>Hexapoda</taxon>
        <taxon>Insecta</taxon>
        <taxon>Pterygota</taxon>
        <taxon>Neoptera</taxon>
        <taxon>Endopterygota</taxon>
        <taxon>Diptera</taxon>
        <taxon>Nematocera</taxon>
        <taxon>Culicoidea</taxon>
        <taxon>Culicidae</taxon>
        <taxon>Anophelinae</taxon>
        <taxon>Anopheles</taxon>
    </lineage>
</organism>
<dbReference type="InterPro" id="IPR036179">
    <property type="entry name" value="Ig-like_dom_sf"/>
</dbReference>
<reference evidence="5" key="1">
    <citation type="submission" date="2020-05" db="UniProtKB">
        <authorList>
            <consortium name="EnsemblMetazoa"/>
        </authorList>
    </citation>
    <scope>IDENTIFICATION</scope>
    <source>
        <strain evidence="5">SANGQUA</strain>
    </source>
</reference>
<feature type="domain" description="Ig-like" evidence="4">
    <location>
        <begin position="1079"/>
        <end position="1172"/>
    </location>
</feature>
<evidence type="ECO:0000259" key="4">
    <source>
        <dbReference type="PROSITE" id="PS50835"/>
    </source>
</evidence>
<keyword evidence="2" id="KW-0393">Immunoglobulin domain</keyword>
<evidence type="ECO:0000313" key="5">
    <source>
        <dbReference type="EnsemblMetazoa" id="AQUA016622-PB"/>
    </source>
</evidence>
<dbReference type="Gene3D" id="2.60.40.10">
    <property type="entry name" value="Immunoglobulins"/>
    <property type="match status" value="4"/>
</dbReference>
<dbReference type="Pfam" id="PF07679">
    <property type="entry name" value="I-set"/>
    <property type="match status" value="3"/>
</dbReference>
<dbReference type="Pfam" id="PF13927">
    <property type="entry name" value="Ig_3"/>
    <property type="match status" value="1"/>
</dbReference>
<dbReference type="STRING" id="34691.A0A1Y9J0N0"/>
<feature type="region of interest" description="Disordered" evidence="3">
    <location>
        <begin position="1388"/>
        <end position="1407"/>
    </location>
</feature>
<feature type="compositionally biased region" description="Basic and acidic residues" evidence="3">
    <location>
        <begin position="932"/>
        <end position="949"/>
    </location>
</feature>
<dbReference type="SUPFAM" id="SSF48726">
    <property type="entry name" value="Immunoglobulin"/>
    <property type="match status" value="4"/>
</dbReference>
<dbReference type="PANTHER" id="PTHR47633">
    <property type="entry name" value="IMMUNOGLOBULIN"/>
    <property type="match status" value="1"/>
</dbReference>
<dbReference type="InterPro" id="IPR013783">
    <property type="entry name" value="Ig-like_fold"/>
</dbReference>
<proteinExistence type="predicted"/>
<evidence type="ECO:0000256" key="2">
    <source>
        <dbReference type="ARBA" id="ARBA00023319"/>
    </source>
</evidence>
<sequence>MKEEEEAKKKQEEEEANKKKAVDEAKKKKAEDEARKKKEEEEAKKKKEEEEAKKKKEEEEAKKKKEEEAKKKKEEEDAKKKKEEEEAKKKKEEEAAKKKKKVEEEANKKKEEEEDKKKKEEEEVKKKKADEEAKKKKAEEEAKKKQDEEAAKKKKEEEEAKKKKEEEEAKKKKSEEDAKKKKEEEAAKKKKVEEEAKKKKEEEEVKKKQEEEAAKKKKEEEKAKKKKEEEESKKKKEEEESKKKKEEEEVKKKKAEEEAKKKKEEEDAKKKKAEEEAKKKKEEENAKKKKEEEEARKKKEVEETKKKAEAEAKRKKEEEDIKKKKEEEEANEKEKTKKKEEEEIKEKEEKEKAKQNKAEAETKKQKEEDEAKKTIQKEENTKKKAEEEKIRKKSKKTEEAEVRMVQETNETKQQKKEDEVQRKIGDTTEAAVVMMKKSEDTIQQEKTIAKVQTVLDSVHELLLEIKRMFLTNSAGKNLSIALKNVKLSMMSPADLERCEVQMPLVKHFHAPIATWITTLSQIDLYSAQSETWKVLEDSLLQLVDSFGQLPQRSEQLQVTEWRTVFTLYKTVMVLLTEVRQCIYQRRSTQAEAELALSKTSVELQLLQKDLEYIQLNFGSDRVDLTSKTVQSYFVQICKSLTLLHPSVVATVQKPSYATCVNILQQLTLPVHDLVSVLPPSTSAGDTEALSPALKHNLRQLYRIVSLISQQHLTRVRNEREVTIVEEIKRQLLSLDRLLKALLDLHSKTEQQKDLLEMVRKNLATLKSVMLQVRTTCCLQTLVEKDDQLLGAFELVIERLTVNPLQLDSVEYLRLLAESLERYCDVMRRLGNNGTISDWLLRYQLQLLKIFDTIEFCLSEEQFIVIGSKEKYTRTSTQDAIHAVKQLITHYKIASSQEVRREQKSKQTHIQLIAARHGLTDEAESVTGGGREGSARRTVDARQSRADAVRRHATRSPVGQRDDPPRSSSRCSLGALPSKRGPSFAVYLKNVFIERDHSFKLLCVVLDSEIDVRWTKDGSDIAPTGRYHMVQKNGLITLQVDHAEYEDTGVYACHVFNNYGQSFNKCTVEVYDTSDDIICPSFSIPHQMETYSLHSNEIVLECRVRGTPRPNIAWIKDGEYIIPGDKYEQYDHADGTCKLIVTSPGEEDSGTYTCEAESGGCSDAISHNVQFVSKEKVLMERTHSVYHRNPNLPHFYQGLADYSIPSGGNICLVVEVQGNCEVQWFRDRYPVTGKPPKVRTYSDGTGLFALCITAATMDASGRYVCRATNAFGKAESSSHVDIINPNAIKGAKPPIFMSRPQPEIKIRQGDTLSMAFKIIGDPKPKIQWMKGTKDLTNSPRTVKEVHADYIRFSIKEAVVADEGAYFIVARNRHGIDRSFTKVSIKPPRGYKKHLEDDLDRDAPDKGRK</sequence>
<accession>A0A1Y9J0N0</accession>
<evidence type="ECO:0000256" key="1">
    <source>
        <dbReference type="ARBA" id="ARBA00023157"/>
    </source>
</evidence>
<evidence type="ECO:0000256" key="3">
    <source>
        <dbReference type="SAM" id="MobiDB-lite"/>
    </source>
</evidence>
<dbReference type="SMART" id="SM00408">
    <property type="entry name" value="IGc2"/>
    <property type="match status" value="4"/>
</dbReference>
<dbReference type="EnsemblMetazoa" id="AQUA016622-RB">
    <property type="protein sequence ID" value="AQUA016622-PB"/>
    <property type="gene ID" value="AQUA016622"/>
</dbReference>
<dbReference type="CDD" id="cd00096">
    <property type="entry name" value="Ig"/>
    <property type="match status" value="2"/>
</dbReference>
<feature type="domain" description="Ig-like" evidence="4">
    <location>
        <begin position="981"/>
        <end position="1068"/>
    </location>
</feature>
<protein>
    <recommendedName>
        <fullName evidence="4">Ig-like domain-containing protein</fullName>
    </recommendedName>
</protein>
<feature type="compositionally biased region" description="Basic and acidic residues" evidence="3">
    <location>
        <begin position="1391"/>
        <end position="1407"/>
    </location>
</feature>